<organism evidence="2 3">
    <name type="scientific">Pycnoporus cinnabarinus</name>
    <name type="common">Cinnabar-red polypore</name>
    <name type="synonym">Trametes cinnabarina</name>
    <dbReference type="NCBI Taxonomy" id="5643"/>
    <lineage>
        <taxon>Eukaryota</taxon>
        <taxon>Fungi</taxon>
        <taxon>Dikarya</taxon>
        <taxon>Basidiomycota</taxon>
        <taxon>Agaricomycotina</taxon>
        <taxon>Agaricomycetes</taxon>
        <taxon>Polyporales</taxon>
        <taxon>Polyporaceae</taxon>
        <taxon>Trametes</taxon>
    </lineage>
</organism>
<feature type="compositionally biased region" description="Basic residues" evidence="1">
    <location>
        <begin position="61"/>
        <end position="74"/>
    </location>
</feature>
<accession>A0A060SHW1</accession>
<feature type="compositionally biased region" description="Low complexity" evidence="1">
    <location>
        <begin position="110"/>
        <end position="122"/>
    </location>
</feature>
<gene>
    <name evidence="2" type="ORF">BN946_scf185015.g94</name>
</gene>
<protein>
    <submittedName>
        <fullName evidence="2">Uncharacterized protein</fullName>
    </submittedName>
</protein>
<comment type="caution">
    <text evidence="2">The sequence shown here is derived from an EMBL/GenBank/DDBJ whole genome shotgun (WGS) entry which is preliminary data.</text>
</comment>
<dbReference type="Proteomes" id="UP000029665">
    <property type="component" value="Unassembled WGS sequence"/>
</dbReference>
<dbReference type="OrthoDB" id="2989199at2759"/>
<evidence type="ECO:0000313" key="3">
    <source>
        <dbReference type="Proteomes" id="UP000029665"/>
    </source>
</evidence>
<dbReference type="EMBL" id="CCBP010000123">
    <property type="protein sequence ID" value="CDO73766.1"/>
    <property type="molecule type" value="Genomic_DNA"/>
</dbReference>
<keyword evidence="3" id="KW-1185">Reference proteome</keyword>
<dbReference type="HOGENOM" id="CLU_1066128_0_0_1"/>
<evidence type="ECO:0000313" key="2">
    <source>
        <dbReference type="EMBL" id="CDO73766.1"/>
    </source>
</evidence>
<proteinExistence type="predicted"/>
<feature type="region of interest" description="Disordered" evidence="1">
    <location>
        <begin position="1"/>
        <end position="135"/>
    </location>
</feature>
<evidence type="ECO:0000256" key="1">
    <source>
        <dbReference type="SAM" id="MobiDB-lite"/>
    </source>
</evidence>
<dbReference type="AlphaFoldDB" id="A0A060SHW1"/>
<name>A0A060SHW1_PYCCI</name>
<dbReference type="OMA" id="PREMSAR"/>
<reference evidence="2" key="1">
    <citation type="submission" date="2014-01" db="EMBL/GenBank/DDBJ databases">
        <title>The genome of the white-rot fungus Pycnoporus cinnabarinus: a basidiomycete model with a versatile arsenal for lignocellulosic biomass breakdown.</title>
        <authorList>
            <person name="Levasseur A."/>
            <person name="Lomascolo A."/>
            <person name="Ruiz-Duenas F.J."/>
            <person name="Uzan E."/>
            <person name="Piumi F."/>
            <person name="Kues U."/>
            <person name="Ram A.F.J."/>
            <person name="Murat C."/>
            <person name="Haon M."/>
            <person name="Benoit I."/>
            <person name="Arfi Y."/>
            <person name="Chevret D."/>
            <person name="Drula E."/>
            <person name="Kwon M.J."/>
            <person name="Gouret P."/>
            <person name="Lesage-Meessen L."/>
            <person name="Lombard V."/>
            <person name="Mariette J."/>
            <person name="Noirot C."/>
            <person name="Park J."/>
            <person name="Patyshakuliyeva A."/>
            <person name="Wieneger R.A.B."/>
            <person name="Wosten H.A.B."/>
            <person name="Martin F."/>
            <person name="Coutinho P.M."/>
            <person name="de Vries R."/>
            <person name="Martinez A.T."/>
            <person name="Klopp C."/>
            <person name="Pontarotti P."/>
            <person name="Henrissat B."/>
            <person name="Record E."/>
        </authorList>
    </citation>
    <scope>NUCLEOTIDE SEQUENCE [LARGE SCALE GENOMIC DNA]</scope>
    <source>
        <strain evidence="2">BRFM137</strain>
    </source>
</reference>
<sequence length="261" mass="28335">MDLDSIMDPSDAGEIRTANTVDSRVMDTPPVSQIRRSSRPRTEQSPGTGRHRQQRISPAKQQRKRPSDKHRVRGGAKYNTLHNVSPALMDATSSRHQRHHKPSTLADEQPATATPKPSSPAKDMLRRAQQSAAVDAESLGRRPFIMDLILGGQPVVSHYSEDVIMEAIELSRAALRPAAGTCTSADELSLDLRGECQAGEFSTAPSGTSPPSMNAAYQVSAERTTAAWPRDEPCLPEMSPSNYMSSPSVRLGYAAAHVERG</sequence>